<evidence type="ECO:0000256" key="9">
    <source>
        <dbReference type="ARBA" id="ARBA00023052"/>
    </source>
</evidence>
<evidence type="ECO:0000313" key="17">
    <source>
        <dbReference type="Proteomes" id="UP000799428"/>
    </source>
</evidence>
<dbReference type="Pfam" id="PF02775">
    <property type="entry name" value="TPP_enzyme_C"/>
    <property type="match status" value="1"/>
</dbReference>
<dbReference type="InterPro" id="IPR012001">
    <property type="entry name" value="Thiamin_PyroP_enz_TPP-bd_dom"/>
</dbReference>
<feature type="binding site" evidence="11">
    <location>
        <position position="486"/>
    </location>
    <ligand>
        <name>Mg(2+)</name>
        <dbReference type="ChEBI" id="CHEBI:18420"/>
    </ligand>
</feature>
<evidence type="ECO:0000259" key="14">
    <source>
        <dbReference type="Pfam" id="PF02775"/>
    </source>
</evidence>
<dbReference type="InterPro" id="IPR012110">
    <property type="entry name" value="PDC/IPDC-like"/>
</dbReference>
<dbReference type="InterPro" id="IPR012000">
    <property type="entry name" value="Thiamin_PyroP_enz_cen_dom"/>
</dbReference>
<dbReference type="CDD" id="cd07038">
    <property type="entry name" value="TPP_PYR_PDC_IPDC_like"/>
    <property type="match status" value="1"/>
</dbReference>
<feature type="domain" description="Thiamine pyrophosphate enzyme central" evidence="13">
    <location>
        <begin position="200"/>
        <end position="336"/>
    </location>
</feature>
<keyword evidence="6 11" id="KW-0479">Metal-binding</keyword>
<dbReference type="FunFam" id="3.40.50.970:FF:000019">
    <property type="entry name" value="Pyruvate decarboxylase isozyme"/>
    <property type="match status" value="1"/>
</dbReference>
<dbReference type="InterPro" id="IPR047213">
    <property type="entry name" value="TPP_PYR_PDC_IPDC-like"/>
</dbReference>
<dbReference type="GO" id="GO:0030976">
    <property type="term" value="F:thiamine pyrophosphate binding"/>
    <property type="evidence" value="ECO:0007669"/>
    <property type="project" value="InterPro"/>
</dbReference>
<proteinExistence type="inferred from homology"/>
<comment type="similarity">
    <text evidence="3 12">Belongs to the TPP enzyme family.</text>
</comment>
<comment type="cofactor">
    <cofactor evidence="11">
        <name>Mg(2+)</name>
        <dbReference type="ChEBI" id="CHEBI:18420"/>
    </cofactor>
    <text evidence="11">Binds 1 Mg(2+) per subunit.</text>
</comment>
<feature type="binding site" evidence="11">
    <location>
        <position position="488"/>
    </location>
    <ligand>
        <name>Mg(2+)</name>
        <dbReference type="ChEBI" id="CHEBI:18420"/>
    </ligand>
</feature>
<evidence type="ECO:0000259" key="15">
    <source>
        <dbReference type="Pfam" id="PF02776"/>
    </source>
</evidence>
<sequence>MPATVTLAEYIFTRLRQLGVGSIHGVPGDFNLTLLDYVAPSGLEWVGNANELNAGYAADGYARIKGLSALITTFGVGELSAVNAIAGAYAERAPVVHIVGTPSRATQDGKLLVHHTFNDGDFRRFGKMHAHITVAQASLRDPLTSPDQIDHVLQQCLMHSRPVYIELPVDLVDAPVDSDKLQIHITVPKALPTSASDEALARVIDRIYAAKQPIILADGECRPLGIVEDVQALVKSTNWPTWTTPFGKGLFDETLPNFNGTYNGGYDYPAIQKAFEEADLVLCFGPHWSSTNTYAYTSIPKAGVCISFTDTEINIDDQVFRDVPARLAVSQLLQKLDVSKSQQYDVAFHKQLRSHIPASVAFSDVSKDSSLSQDKLWRAFEPYLRPGDIILGETGTSGYGVREMRLPTRTRVFVPATWLSIGYMLPAAQGAALAQRELQKEKKQNKDQDSGRTILFIGDGSLQMTVQELSTIIRLNLNVIVFLLNNDGYTIERVIHGLHERYNDVPHWRYLQAPSFFGAGQDSFTKNVKTWGELEEVLKDERLMDGKGLRMVEITLEREDVPEGPLKEYLEKERVR</sequence>
<evidence type="ECO:0000259" key="13">
    <source>
        <dbReference type="Pfam" id="PF00205"/>
    </source>
</evidence>
<evidence type="ECO:0000256" key="8">
    <source>
        <dbReference type="ARBA" id="ARBA00022842"/>
    </source>
</evidence>
<dbReference type="GO" id="GO:0005829">
    <property type="term" value="C:cytosol"/>
    <property type="evidence" value="ECO:0007669"/>
    <property type="project" value="TreeGrafter"/>
</dbReference>
<keyword evidence="17" id="KW-1185">Reference proteome</keyword>
<evidence type="ECO:0000256" key="10">
    <source>
        <dbReference type="ARBA" id="ARBA00023239"/>
    </source>
</evidence>
<name>A0A6G1JWL0_9PLEO</name>
<comment type="catalytic activity">
    <reaction evidence="1">
        <text>a 2-oxocarboxylate + H(+) = an aldehyde + CO2</text>
        <dbReference type="Rhea" id="RHEA:11628"/>
        <dbReference type="ChEBI" id="CHEBI:15378"/>
        <dbReference type="ChEBI" id="CHEBI:16526"/>
        <dbReference type="ChEBI" id="CHEBI:17478"/>
        <dbReference type="ChEBI" id="CHEBI:35179"/>
        <dbReference type="EC" id="4.1.1.1"/>
    </reaction>
</comment>
<gene>
    <name evidence="16" type="ORF">K504DRAFT_415460</name>
</gene>
<evidence type="ECO:0000313" key="16">
    <source>
        <dbReference type="EMBL" id="KAF2704994.1"/>
    </source>
</evidence>
<dbReference type="GO" id="GO:0005634">
    <property type="term" value="C:nucleus"/>
    <property type="evidence" value="ECO:0007669"/>
    <property type="project" value="TreeGrafter"/>
</dbReference>
<evidence type="ECO:0000256" key="12">
    <source>
        <dbReference type="RuleBase" id="RU362132"/>
    </source>
</evidence>
<feature type="non-terminal residue" evidence="16">
    <location>
        <position position="576"/>
    </location>
</feature>
<feature type="domain" description="Thiamine pyrophosphate enzyme N-terminal TPP-binding" evidence="15">
    <location>
        <begin position="6"/>
        <end position="117"/>
    </location>
</feature>
<evidence type="ECO:0000256" key="1">
    <source>
        <dbReference type="ARBA" id="ARBA00001041"/>
    </source>
</evidence>
<dbReference type="EC" id="4.1.1.1" evidence="4"/>
<evidence type="ECO:0000256" key="7">
    <source>
        <dbReference type="ARBA" id="ARBA00022793"/>
    </source>
</evidence>
<feature type="domain" description="Thiamine pyrophosphate enzyme TPP-binding" evidence="14">
    <location>
        <begin position="404"/>
        <end position="495"/>
    </location>
</feature>
<keyword evidence="7" id="KW-0210">Decarboxylase</keyword>
<dbReference type="OrthoDB" id="3970464at2759"/>
<dbReference type="InterPro" id="IPR029061">
    <property type="entry name" value="THDP-binding"/>
</dbReference>
<dbReference type="CDD" id="cd02005">
    <property type="entry name" value="TPP_PDC_IPDC"/>
    <property type="match status" value="1"/>
</dbReference>
<dbReference type="Gene3D" id="3.40.50.970">
    <property type="match status" value="2"/>
</dbReference>
<accession>A0A6G1JWL0</accession>
<dbReference type="GO" id="GO:0000949">
    <property type="term" value="P:aromatic amino acid family catabolic process to alcohol via Ehrlich pathway"/>
    <property type="evidence" value="ECO:0007669"/>
    <property type="project" value="TreeGrafter"/>
</dbReference>
<keyword evidence="8 11" id="KW-0460">Magnesium</keyword>
<evidence type="ECO:0000256" key="4">
    <source>
        <dbReference type="ARBA" id="ARBA00013202"/>
    </source>
</evidence>
<dbReference type="Proteomes" id="UP000799428">
    <property type="component" value="Unassembled WGS sequence"/>
</dbReference>
<dbReference type="AlphaFoldDB" id="A0A6G1JWL0"/>
<dbReference type="SUPFAM" id="SSF52467">
    <property type="entry name" value="DHS-like NAD/FAD-binding domain"/>
    <property type="match status" value="1"/>
</dbReference>
<dbReference type="PIRSF" id="PIRSF036565">
    <property type="entry name" value="Pyruvt_ip_decrb"/>
    <property type="match status" value="1"/>
</dbReference>
<comment type="cofactor">
    <cofactor evidence="2">
        <name>thiamine diphosphate</name>
        <dbReference type="ChEBI" id="CHEBI:58937"/>
    </cofactor>
</comment>
<dbReference type="GO" id="GO:0000287">
    <property type="term" value="F:magnesium ion binding"/>
    <property type="evidence" value="ECO:0007669"/>
    <property type="project" value="InterPro"/>
</dbReference>
<protein>
    <recommendedName>
        <fullName evidence="5">Pyruvate decarboxylase</fullName>
        <ecNumber evidence="4">4.1.1.1</ecNumber>
    </recommendedName>
</protein>
<dbReference type="InterPro" id="IPR047214">
    <property type="entry name" value="TPP_PDC_IPDC"/>
</dbReference>
<keyword evidence="10" id="KW-0456">Lyase</keyword>
<evidence type="ECO:0000256" key="3">
    <source>
        <dbReference type="ARBA" id="ARBA00007812"/>
    </source>
</evidence>
<dbReference type="EMBL" id="MU005780">
    <property type="protein sequence ID" value="KAF2704994.1"/>
    <property type="molecule type" value="Genomic_DNA"/>
</dbReference>
<evidence type="ECO:0000256" key="11">
    <source>
        <dbReference type="PIRSR" id="PIRSR036565-2"/>
    </source>
</evidence>
<dbReference type="SUPFAM" id="SSF52518">
    <property type="entry name" value="Thiamin diphosphate-binding fold (THDP-binding)"/>
    <property type="match status" value="2"/>
</dbReference>
<dbReference type="PANTHER" id="PTHR43452:SF11">
    <property type="entry name" value="PYRUVATE DECARBOXYLASE"/>
    <property type="match status" value="1"/>
</dbReference>
<evidence type="ECO:0000256" key="2">
    <source>
        <dbReference type="ARBA" id="ARBA00001964"/>
    </source>
</evidence>
<dbReference type="FunFam" id="3.40.50.970:FF:000024">
    <property type="entry name" value="Pyruvate decarboxylase isozyme"/>
    <property type="match status" value="1"/>
</dbReference>
<evidence type="ECO:0000256" key="6">
    <source>
        <dbReference type="ARBA" id="ARBA00022723"/>
    </source>
</evidence>
<reference evidence="16" key="1">
    <citation type="journal article" date="2020" name="Stud. Mycol.">
        <title>101 Dothideomycetes genomes: a test case for predicting lifestyles and emergence of pathogens.</title>
        <authorList>
            <person name="Haridas S."/>
            <person name="Albert R."/>
            <person name="Binder M."/>
            <person name="Bloem J."/>
            <person name="Labutti K."/>
            <person name="Salamov A."/>
            <person name="Andreopoulos B."/>
            <person name="Baker S."/>
            <person name="Barry K."/>
            <person name="Bills G."/>
            <person name="Bluhm B."/>
            <person name="Cannon C."/>
            <person name="Castanera R."/>
            <person name="Culley D."/>
            <person name="Daum C."/>
            <person name="Ezra D."/>
            <person name="Gonzalez J."/>
            <person name="Henrissat B."/>
            <person name="Kuo A."/>
            <person name="Liang C."/>
            <person name="Lipzen A."/>
            <person name="Lutzoni F."/>
            <person name="Magnuson J."/>
            <person name="Mondo S."/>
            <person name="Nolan M."/>
            <person name="Ohm R."/>
            <person name="Pangilinan J."/>
            <person name="Park H.-J."/>
            <person name="Ramirez L."/>
            <person name="Alfaro M."/>
            <person name="Sun H."/>
            <person name="Tritt A."/>
            <person name="Yoshinaga Y."/>
            <person name="Zwiers L.-H."/>
            <person name="Turgeon B."/>
            <person name="Goodwin S."/>
            <person name="Spatafora J."/>
            <person name="Crous P."/>
            <person name="Grigoriev I."/>
        </authorList>
    </citation>
    <scope>NUCLEOTIDE SEQUENCE</scope>
    <source>
        <strain evidence="16">CBS 279.74</strain>
    </source>
</reference>
<dbReference type="Pfam" id="PF00205">
    <property type="entry name" value="TPP_enzyme_M"/>
    <property type="match status" value="1"/>
</dbReference>
<dbReference type="GO" id="GO:0004737">
    <property type="term" value="F:pyruvate decarboxylase activity"/>
    <property type="evidence" value="ECO:0007669"/>
    <property type="project" value="UniProtKB-EC"/>
</dbReference>
<evidence type="ECO:0000256" key="5">
    <source>
        <dbReference type="ARBA" id="ARBA00014422"/>
    </source>
</evidence>
<dbReference type="Gene3D" id="3.40.50.1220">
    <property type="entry name" value="TPP-binding domain"/>
    <property type="match status" value="1"/>
</dbReference>
<keyword evidence="9 12" id="KW-0786">Thiamine pyrophosphate</keyword>
<dbReference type="InterPro" id="IPR011766">
    <property type="entry name" value="TPP_enzyme_TPP-bd"/>
</dbReference>
<dbReference type="InterPro" id="IPR029035">
    <property type="entry name" value="DHS-like_NAD/FAD-binding_dom"/>
</dbReference>
<organism evidence="16 17">
    <name type="scientific">Pleomassaria siparia CBS 279.74</name>
    <dbReference type="NCBI Taxonomy" id="1314801"/>
    <lineage>
        <taxon>Eukaryota</taxon>
        <taxon>Fungi</taxon>
        <taxon>Dikarya</taxon>
        <taxon>Ascomycota</taxon>
        <taxon>Pezizomycotina</taxon>
        <taxon>Dothideomycetes</taxon>
        <taxon>Pleosporomycetidae</taxon>
        <taxon>Pleosporales</taxon>
        <taxon>Pleomassariaceae</taxon>
        <taxon>Pleomassaria</taxon>
    </lineage>
</organism>
<feature type="binding site" evidence="11">
    <location>
        <position position="459"/>
    </location>
    <ligand>
        <name>Mg(2+)</name>
        <dbReference type="ChEBI" id="CHEBI:18420"/>
    </ligand>
</feature>
<dbReference type="Pfam" id="PF02776">
    <property type="entry name" value="TPP_enzyme_N"/>
    <property type="match status" value="1"/>
</dbReference>
<dbReference type="PANTHER" id="PTHR43452">
    <property type="entry name" value="PYRUVATE DECARBOXYLASE"/>
    <property type="match status" value="1"/>
</dbReference>